<keyword evidence="1" id="KW-0175">Coiled coil</keyword>
<proteinExistence type="predicted"/>
<dbReference type="NCBIfam" id="NF040598">
    <property type="entry name" value="Ala_zip_lipo"/>
    <property type="match status" value="1"/>
</dbReference>
<dbReference type="RefSeq" id="WP_305910080.1">
    <property type="nucleotide sequence ID" value="NZ_CP157743.1"/>
</dbReference>
<evidence type="ECO:0000313" key="4">
    <source>
        <dbReference type="Proteomes" id="UP001225378"/>
    </source>
</evidence>
<accession>A0AAU7NVC6</accession>
<name>A0AAU7NVC6_9GAMM</name>
<keyword evidence="3" id="KW-0449">Lipoprotein</keyword>
<evidence type="ECO:0000256" key="1">
    <source>
        <dbReference type="SAM" id="Coils"/>
    </source>
</evidence>
<sequence>MMKAIKLAAVVAVAGLMTGCASTSDIDNLQSQIDTLKSQISSASSDAASAQAAAAEAAAKAAAAEAAANRAAQYAQDTNSKLDRMFKKSMMK</sequence>
<protein>
    <submittedName>
        <fullName evidence="3">Lpp/OprI family alanine-zipper lipoprotein</fullName>
    </submittedName>
</protein>
<keyword evidence="2" id="KW-0732">Signal</keyword>
<dbReference type="KEGG" id="mech:Q9L42_002100"/>
<dbReference type="EMBL" id="CP157743">
    <property type="protein sequence ID" value="XBS20938.1"/>
    <property type="molecule type" value="Genomic_DNA"/>
</dbReference>
<dbReference type="InterPro" id="IPR021793">
    <property type="entry name" value="Oprl"/>
</dbReference>
<feature type="signal peptide" evidence="2">
    <location>
        <begin position="1"/>
        <end position="23"/>
    </location>
</feature>
<feature type="chain" id="PRO_5043392025" evidence="2">
    <location>
        <begin position="24"/>
        <end position="92"/>
    </location>
</feature>
<evidence type="ECO:0000256" key="2">
    <source>
        <dbReference type="SAM" id="SignalP"/>
    </source>
</evidence>
<keyword evidence="4" id="KW-1185">Reference proteome</keyword>
<dbReference type="Pfam" id="PF11839">
    <property type="entry name" value="Alanine_zipper"/>
    <property type="match status" value="1"/>
</dbReference>
<evidence type="ECO:0000313" key="3">
    <source>
        <dbReference type="EMBL" id="XBS20938.1"/>
    </source>
</evidence>
<feature type="coiled-coil region" evidence="1">
    <location>
        <begin position="26"/>
        <end position="67"/>
    </location>
</feature>
<gene>
    <name evidence="3" type="ORF">Q9L42_002100</name>
</gene>
<dbReference type="Proteomes" id="UP001225378">
    <property type="component" value="Chromosome"/>
</dbReference>
<organism evidence="3 4">
    <name type="scientific">Methylomarinum roseum</name>
    <dbReference type="NCBI Taxonomy" id="3067653"/>
    <lineage>
        <taxon>Bacteria</taxon>
        <taxon>Pseudomonadati</taxon>
        <taxon>Pseudomonadota</taxon>
        <taxon>Gammaproteobacteria</taxon>
        <taxon>Methylococcales</taxon>
        <taxon>Methylococcaceae</taxon>
        <taxon>Methylomarinum</taxon>
    </lineage>
</organism>
<dbReference type="AlphaFoldDB" id="A0AAU7NVC6"/>
<dbReference type="PROSITE" id="PS51257">
    <property type="entry name" value="PROKAR_LIPOPROTEIN"/>
    <property type="match status" value="1"/>
</dbReference>
<reference evidence="3 4" key="1">
    <citation type="journal article" date="2024" name="Microbiology">
        <title>Methylomarinum rosea sp. nov., a novel halophilic methanotrophic bacterium from the hypersaline Lake Elton.</title>
        <authorList>
            <person name="Suleimanov R.Z."/>
            <person name="Oshkin I.Y."/>
            <person name="Danilova O.V."/>
            <person name="Suzina N.E."/>
            <person name="Dedysh S.N."/>
        </authorList>
    </citation>
    <scope>NUCLEOTIDE SEQUENCE [LARGE SCALE GENOMIC DNA]</scope>
    <source>
        <strain evidence="3 4">Ch1-1</strain>
    </source>
</reference>